<evidence type="ECO:0000313" key="3">
    <source>
        <dbReference type="Proteomes" id="UP000664534"/>
    </source>
</evidence>
<reference evidence="2" key="1">
    <citation type="submission" date="2021-03" db="EMBL/GenBank/DDBJ databases">
        <authorList>
            <person name="Tagirdzhanova G."/>
        </authorList>
    </citation>
    <scope>NUCLEOTIDE SEQUENCE</scope>
</reference>
<feature type="compositionally biased region" description="Gly residues" evidence="1">
    <location>
        <begin position="25"/>
        <end position="34"/>
    </location>
</feature>
<comment type="caution">
    <text evidence="2">The sequence shown here is derived from an EMBL/GenBank/DDBJ whole genome shotgun (WGS) entry which is preliminary data.</text>
</comment>
<accession>A0A8H3IM58</accession>
<evidence type="ECO:0000256" key="1">
    <source>
        <dbReference type="SAM" id="MobiDB-lite"/>
    </source>
</evidence>
<dbReference type="Proteomes" id="UP000664534">
    <property type="component" value="Unassembled WGS sequence"/>
</dbReference>
<protein>
    <submittedName>
        <fullName evidence="2">Uncharacterized protein</fullName>
    </submittedName>
</protein>
<feature type="region of interest" description="Disordered" evidence="1">
    <location>
        <begin position="1"/>
        <end position="35"/>
    </location>
</feature>
<dbReference type="AlphaFoldDB" id="A0A8H3IM58"/>
<dbReference type="EMBL" id="CAJPDT010000041">
    <property type="protein sequence ID" value="CAF9926035.1"/>
    <property type="molecule type" value="Genomic_DNA"/>
</dbReference>
<evidence type="ECO:0000313" key="2">
    <source>
        <dbReference type="EMBL" id="CAF9926035.1"/>
    </source>
</evidence>
<gene>
    <name evidence="2" type="ORF">IMSHALPRED_006852</name>
</gene>
<sequence>MCPAHAPPISTQAPPQPNGWLGARRAGGGGGRGGVWRVEEAWRRGRGGGVEEGLGGGSAVEGVGSRRFEGWSWSWDGGLGCEVRLVGGGGRMLKQGGGRRRVAEEEEEDEGGARMVKVVFWLCLVSLRPEDCWRAEGRGRRRRKEEGGGRSKDSEGSVLALCLVSLRYEGC</sequence>
<name>A0A8H3IM58_9LECA</name>
<keyword evidence="3" id="KW-1185">Reference proteome</keyword>
<proteinExistence type="predicted"/>
<organism evidence="2 3">
    <name type="scientific">Imshaugia aleurites</name>
    <dbReference type="NCBI Taxonomy" id="172621"/>
    <lineage>
        <taxon>Eukaryota</taxon>
        <taxon>Fungi</taxon>
        <taxon>Dikarya</taxon>
        <taxon>Ascomycota</taxon>
        <taxon>Pezizomycotina</taxon>
        <taxon>Lecanoromycetes</taxon>
        <taxon>OSLEUM clade</taxon>
        <taxon>Lecanoromycetidae</taxon>
        <taxon>Lecanorales</taxon>
        <taxon>Lecanorineae</taxon>
        <taxon>Parmeliaceae</taxon>
        <taxon>Imshaugia</taxon>
    </lineage>
</organism>